<evidence type="ECO:0000256" key="1">
    <source>
        <dbReference type="ARBA" id="ARBA00004196"/>
    </source>
</evidence>
<evidence type="ECO:0000259" key="6">
    <source>
        <dbReference type="Pfam" id="PF13407"/>
    </source>
</evidence>
<dbReference type="KEGG" id="psai:C3B54_111348"/>
<evidence type="ECO:0000313" key="7">
    <source>
        <dbReference type="EMBL" id="AVG24292.1"/>
    </source>
</evidence>
<comment type="subcellular location">
    <subcellularLocation>
        <location evidence="1">Cell envelope</location>
    </subcellularLocation>
</comment>
<dbReference type="InterPro" id="IPR025997">
    <property type="entry name" value="SBP_2_dom"/>
</dbReference>
<feature type="region of interest" description="Disordered" evidence="4">
    <location>
        <begin position="28"/>
        <end position="47"/>
    </location>
</feature>
<dbReference type="OrthoDB" id="9066846at2"/>
<dbReference type="Gene3D" id="3.40.50.2300">
    <property type="match status" value="2"/>
</dbReference>
<accession>A0A2L2BRQ8</accession>
<feature type="chain" id="PRO_5038448573" evidence="5">
    <location>
        <begin position="25"/>
        <end position="394"/>
    </location>
</feature>
<evidence type="ECO:0000256" key="4">
    <source>
        <dbReference type="SAM" id="MobiDB-lite"/>
    </source>
</evidence>
<evidence type="ECO:0000313" key="8">
    <source>
        <dbReference type="Proteomes" id="UP000243077"/>
    </source>
</evidence>
<dbReference type="InterPro" id="IPR028082">
    <property type="entry name" value="Peripla_BP_I"/>
</dbReference>
<organism evidence="7 8">
    <name type="scientific">Pontimonas salivibrio</name>
    <dbReference type="NCBI Taxonomy" id="1159327"/>
    <lineage>
        <taxon>Bacteria</taxon>
        <taxon>Bacillati</taxon>
        <taxon>Actinomycetota</taxon>
        <taxon>Actinomycetes</taxon>
        <taxon>Micrococcales</taxon>
        <taxon>Microbacteriaceae</taxon>
        <taxon>Pontimonas</taxon>
    </lineage>
</organism>
<dbReference type="PROSITE" id="PS51257">
    <property type="entry name" value="PROKAR_LIPOPROTEIN"/>
    <property type="match status" value="1"/>
</dbReference>
<dbReference type="GO" id="GO:0030246">
    <property type="term" value="F:carbohydrate binding"/>
    <property type="evidence" value="ECO:0007669"/>
    <property type="project" value="UniProtKB-ARBA"/>
</dbReference>
<dbReference type="EMBL" id="CP026923">
    <property type="protein sequence ID" value="AVG24292.1"/>
    <property type="molecule type" value="Genomic_DNA"/>
</dbReference>
<dbReference type="AlphaFoldDB" id="A0A2L2BRQ8"/>
<dbReference type="SUPFAM" id="SSF53822">
    <property type="entry name" value="Periplasmic binding protein-like I"/>
    <property type="match status" value="1"/>
</dbReference>
<dbReference type="Pfam" id="PF13407">
    <property type="entry name" value="Peripla_BP_4"/>
    <property type="match status" value="1"/>
</dbReference>
<dbReference type="PANTHER" id="PTHR46847">
    <property type="entry name" value="D-ALLOSE-BINDING PERIPLASMIC PROTEIN-RELATED"/>
    <property type="match status" value="1"/>
</dbReference>
<evidence type="ECO:0000256" key="2">
    <source>
        <dbReference type="ARBA" id="ARBA00007639"/>
    </source>
</evidence>
<protein>
    <submittedName>
        <fullName evidence="7">CUT2 ABC transporter substrate-binding protein</fullName>
    </submittedName>
</protein>
<proteinExistence type="inferred from homology"/>
<keyword evidence="8" id="KW-1185">Reference proteome</keyword>
<comment type="similarity">
    <text evidence="2">Belongs to the bacterial solute-binding protein 2 family.</text>
</comment>
<evidence type="ECO:0000256" key="3">
    <source>
        <dbReference type="ARBA" id="ARBA00022729"/>
    </source>
</evidence>
<dbReference type="Proteomes" id="UP000243077">
    <property type="component" value="Chromosome"/>
</dbReference>
<evidence type="ECO:0000256" key="5">
    <source>
        <dbReference type="SAM" id="SignalP"/>
    </source>
</evidence>
<dbReference type="GO" id="GO:0030313">
    <property type="term" value="C:cell envelope"/>
    <property type="evidence" value="ECO:0007669"/>
    <property type="project" value="UniProtKB-SubCell"/>
</dbReference>
<dbReference type="PANTHER" id="PTHR46847:SF1">
    <property type="entry name" value="D-ALLOSE-BINDING PERIPLASMIC PROTEIN-RELATED"/>
    <property type="match status" value="1"/>
</dbReference>
<sequence length="394" mass="41222">MSRKLRLLLTAVFASGALVLAGCAADAGDTASEDTAPTTSGEEETATTEENLIPVGISGLQGDIVDISEFCGDEPIKVGFADGFGGNSWRATTRAIFEAEAAKCPNITEILYTDAQADTQKAIADINSMVAQGVNVIVSFTDGGEALLPTIREATNAGVAFVPIIACPGGEPGIDYVDCVSENVDTYGYGLANWTIGQMGGEGNLVMLGGQAGNPYSTAVYNGAKRAVEENPGVTFLNLELGDTFVDTGWEPGKTKQVVAGLLTQFGEIDGIVADYGGGSVGGIEAFLDAGVALPPWSANDSNQFACLWYEYKDTQPSYQVATMSSRNWVAVPALHKGLAAYNGLANNEPSIYNLEIIEDSTDPNKQPVCETDLPNDAILSSGLSVEQLQALFN</sequence>
<name>A0A2L2BRQ8_9MICO</name>
<dbReference type="RefSeq" id="WP_104913790.1">
    <property type="nucleotide sequence ID" value="NZ_CP026923.1"/>
</dbReference>
<keyword evidence="3 5" id="KW-0732">Signal</keyword>
<gene>
    <name evidence="7" type="ORF">C3B54_111348</name>
</gene>
<reference evidence="7 8" key="1">
    <citation type="submission" date="2018-02" db="EMBL/GenBank/DDBJ databases">
        <title>Complete genome of the streamlined marine actinobacterium Pontimonas salivibrio CL-TW6 adapted to coastal planktonic lifestype.</title>
        <authorList>
            <person name="Cho B.C."/>
            <person name="Hardies S.C."/>
            <person name="Jang G.I."/>
            <person name="Hwang C.Y."/>
        </authorList>
    </citation>
    <scope>NUCLEOTIDE SEQUENCE [LARGE SCALE GENOMIC DNA]</scope>
    <source>
        <strain evidence="7 8">CL-TW6</strain>
    </source>
</reference>
<feature type="signal peptide" evidence="5">
    <location>
        <begin position="1"/>
        <end position="24"/>
    </location>
</feature>
<feature type="domain" description="Periplasmic binding protein" evidence="6">
    <location>
        <begin position="85"/>
        <end position="293"/>
    </location>
</feature>